<dbReference type="SUPFAM" id="SSF52047">
    <property type="entry name" value="RNI-like"/>
    <property type="match status" value="1"/>
</dbReference>
<protein>
    <recommendedName>
        <fullName evidence="9">Leucine-rich repeat-containing N-terminal plant-type domain-containing protein</fullName>
    </recommendedName>
</protein>
<dbReference type="InterPro" id="IPR046956">
    <property type="entry name" value="RLP23-like"/>
</dbReference>
<keyword evidence="8" id="KW-1185">Reference proteome</keyword>
<evidence type="ECO:0000256" key="3">
    <source>
        <dbReference type="ARBA" id="ARBA00022729"/>
    </source>
</evidence>
<keyword evidence="5" id="KW-0472">Membrane</keyword>
<dbReference type="InParanoid" id="K4D011"/>
<dbReference type="AlphaFoldDB" id="K4D011"/>
<evidence type="ECO:0000256" key="4">
    <source>
        <dbReference type="ARBA" id="ARBA00022989"/>
    </source>
</evidence>
<evidence type="ECO:0000256" key="2">
    <source>
        <dbReference type="ARBA" id="ARBA00022692"/>
    </source>
</evidence>
<comment type="subcellular location">
    <subcellularLocation>
        <location evidence="1">Membrane</location>
        <topology evidence="1">Single-pass type I membrane protein</topology>
    </subcellularLocation>
</comment>
<dbReference type="PhylomeDB" id="K4D011"/>
<evidence type="ECO:0008006" key="9">
    <source>
        <dbReference type="Google" id="ProtNLM"/>
    </source>
</evidence>
<dbReference type="PaxDb" id="4081-Solyc10g047490.1.1"/>
<reference evidence="7" key="2">
    <citation type="submission" date="2015-06" db="UniProtKB">
        <authorList>
            <consortium name="EnsemblPlants"/>
        </authorList>
    </citation>
    <scope>IDENTIFICATION</scope>
    <source>
        <strain evidence="7">cv. Heinz 1706</strain>
    </source>
</reference>
<dbReference type="InterPro" id="IPR001611">
    <property type="entry name" value="Leu-rich_rpt"/>
</dbReference>
<evidence type="ECO:0000256" key="1">
    <source>
        <dbReference type="ARBA" id="ARBA00004479"/>
    </source>
</evidence>
<keyword evidence="3" id="KW-0732">Signal</keyword>
<dbReference type="STRING" id="4081.K4D011"/>
<keyword evidence="4" id="KW-1133">Transmembrane helix</keyword>
<reference evidence="7" key="1">
    <citation type="journal article" date="2012" name="Nature">
        <title>The tomato genome sequence provides insights into fleshy fruit evolution.</title>
        <authorList>
            <consortium name="Tomato Genome Consortium"/>
        </authorList>
    </citation>
    <scope>NUCLEOTIDE SEQUENCE [LARGE SCALE GENOMIC DNA]</scope>
    <source>
        <strain evidence="7">cv. Heinz 1706</strain>
    </source>
</reference>
<keyword evidence="2" id="KW-0812">Transmembrane</keyword>
<proteinExistence type="predicted"/>
<dbReference type="GO" id="GO:0016020">
    <property type="term" value="C:membrane"/>
    <property type="evidence" value="ECO:0007669"/>
    <property type="project" value="UniProtKB-SubCell"/>
</dbReference>
<dbReference type="PANTHER" id="PTHR48061">
    <property type="entry name" value="LEUCINE-RICH REPEAT RECEPTOR PROTEIN KINASE EMS1-LIKE-RELATED"/>
    <property type="match status" value="1"/>
</dbReference>
<dbReference type="eggNOG" id="KOG0619">
    <property type="taxonomic scope" value="Eukaryota"/>
</dbReference>
<evidence type="ECO:0000256" key="5">
    <source>
        <dbReference type="ARBA" id="ARBA00023136"/>
    </source>
</evidence>
<name>K4D011_SOLLC</name>
<dbReference type="PANTHER" id="PTHR48061:SF38">
    <property type="entry name" value="SERINE_THREONINE-PROTEIN KINASE BRI1"/>
    <property type="match status" value="1"/>
</dbReference>
<sequence>MLTSHVIALDLSCSQLRGTFNPNSSLFKLYHFQTLNLAYSHFNYSSSIPHNIGQLRNLRLLNLFHSYFSAKIPTEISYFSNFVSIDLSPPYKYGLQLDLRTFEATLHNVTNLEEFCQRSTRATLFWTYIQLDLSYSQLSGSFPQSLVNLTNLYRLDLSSNKTTVDEGTSNTFPSLAISDLLSCELKNFPYFLINVKNLSCLDISKNKIWGQIPKWFSSMRCDMNKLKFLDLSQNNFSNLIPSCLESMTNIVALDLRSNNFTGSSPPLCAQSTSLRNIVRNGNQFERPVQMSLVNYDGLEILDVHNNTIDDTFIAWLGTLDQLQILILKLNKFHGPTSTYKTKFFFSKLQTFYLSRNELSGSLPTKDLETTR</sequence>
<evidence type="ECO:0000313" key="7">
    <source>
        <dbReference type="EnsemblPlants" id="Solyc10g047490.1.1"/>
    </source>
</evidence>
<organism evidence="7">
    <name type="scientific">Solanum lycopersicum</name>
    <name type="common">Tomato</name>
    <name type="synonym">Lycopersicon esculentum</name>
    <dbReference type="NCBI Taxonomy" id="4081"/>
    <lineage>
        <taxon>Eukaryota</taxon>
        <taxon>Viridiplantae</taxon>
        <taxon>Streptophyta</taxon>
        <taxon>Embryophyta</taxon>
        <taxon>Tracheophyta</taxon>
        <taxon>Spermatophyta</taxon>
        <taxon>Magnoliopsida</taxon>
        <taxon>eudicotyledons</taxon>
        <taxon>Gunneridae</taxon>
        <taxon>Pentapetalae</taxon>
        <taxon>asterids</taxon>
        <taxon>lamiids</taxon>
        <taxon>Solanales</taxon>
        <taxon>Solanaceae</taxon>
        <taxon>Solanoideae</taxon>
        <taxon>Solaneae</taxon>
        <taxon>Solanum</taxon>
        <taxon>Solanum subgen. Lycopersicon</taxon>
    </lineage>
</organism>
<dbReference type="Gene3D" id="3.80.10.10">
    <property type="entry name" value="Ribonuclease Inhibitor"/>
    <property type="match status" value="3"/>
</dbReference>
<keyword evidence="6" id="KW-0325">Glycoprotein</keyword>
<accession>K4D011</accession>
<dbReference type="SUPFAM" id="SSF52058">
    <property type="entry name" value="L domain-like"/>
    <property type="match status" value="1"/>
</dbReference>
<dbReference type="HOGENOM" id="CLU_000288_18_22_1"/>
<dbReference type="Gramene" id="Solyc10g047490.1.1">
    <property type="protein sequence ID" value="Solyc10g047490.1.1"/>
    <property type="gene ID" value="Solyc10g047490.1"/>
</dbReference>
<evidence type="ECO:0000313" key="8">
    <source>
        <dbReference type="Proteomes" id="UP000004994"/>
    </source>
</evidence>
<dbReference type="Proteomes" id="UP000004994">
    <property type="component" value="Chromosome 10"/>
</dbReference>
<dbReference type="InterPro" id="IPR032675">
    <property type="entry name" value="LRR_dom_sf"/>
</dbReference>
<evidence type="ECO:0000256" key="6">
    <source>
        <dbReference type="ARBA" id="ARBA00023180"/>
    </source>
</evidence>
<dbReference type="EnsemblPlants" id="Solyc10g047490.1.1">
    <property type="protein sequence ID" value="Solyc10g047490.1.1"/>
    <property type="gene ID" value="Solyc10g047490.1"/>
</dbReference>
<dbReference type="Pfam" id="PF00560">
    <property type="entry name" value="LRR_1"/>
    <property type="match status" value="3"/>
</dbReference>